<feature type="region of interest" description="Disordered" evidence="1">
    <location>
        <begin position="1"/>
        <end position="97"/>
    </location>
</feature>
<keyword evidence="4" id="KW-1185">Reference proteome</keyword>
<gene>
    <name evidence="3" type="ORF">Ddye_021138</name>
</gene>
<evidence type="ECO:0000313" key="3">
    <source>
        <dbReference type="EMBL" id="KAK2645943.1"/>
    </source>
</evidence>
<dbReference type="PANTHER" id="PTHR31973">
    <property type="entry name" value="POLYPROTEIN, PUTATIVE-RELATED"/>
    <property type="match status" value="1"/>
</dbReference>
<feature type="compositionally biased region" description="Polar residues" evidence="1">
    <location>
        <begin position="19"/>
        <end position="52"/>
    </location>
</feature>
<dbReference type="InterPro" id="IPR018289">
    <property type="entry name" value="MULE_transposase_dom"/>
</dbReference>
<organism evidence="3 4">
    <name type="scientific">Dipteronia dyeriana</name>
    <dbReference type="NCBI Taxonomy" id="168575"/>
    <lineage>
        <taxon>Eukaryota</taxon>
        <taxon>Viridiplantae</taxon>
        <taxon>Streptophyta</taxon>
        <taxon>Embryophyta</taxon>
        <taxon>Tracheophyta</taxon>
        <taxon>Spermatophyta</taxon>
        <taxon>Magnoliopsida</taxon>
        <taxon>eudicotyledons</taxon>
        <taxon>Gunneridae</taxon>
        <taxon>Pentapetalae</taxon>
        <taxon>rosids</taxon>
        <taxon>malvids</taxon>
        <taxon>Sapindales</taxon>
        <taxon>Sapindaceae</taxon>
        <taxon>Hippocastanoideae</taxon>
        <taxon>Acereae</taxon>
        <taxon>Dipteronia</taxon>
    </lineage>
</organism>
<evidence type="ECO:0000256" key="1">
    <source>
        <dbReference type="SAM" id="MobiDB-lite"/>
    </source>
</evidence>
<dbReference type="Proteomes" id="UP001280121">
    <property type="component" value="Unassembled WGS sequence"/>
</dbReference>
<feature type="domain" description="MULE transposase" evidence="2">
    <location>
        <begin position="281"/>
        <end position="372"/>
    </location>
</feature>
<dbReference type="AlphaFoldDB" id="A0AAD9U1J1"/>
<protein>
    <recommendedName>
        <fullName evidence="2">MULE transposase domain-containing protein</fullName>
    </recommendedName>
</protein>
<feature type="compositionally biased region" description="Polar residues" evidence="1">
    <location>
        <begin position="59"/>
        <end position="78"/>
    </location>
</feature>
<evidence type="ECO:0000259" key="2">
    <source>
        <dbReference type="Pfam" id="PF10551"/>
    </source>
</evidence>
<comment type="caution">
    <text evidence="3">The sequence shown here is derived from an EMBL/GenBank/DDBJ whole genome shotgun (WGS) entry which is preliminary data.</text>
</comment>
<accession>A0AAD9U1J1</accession>
<proteinExistence type="predicted"/>
<reference evidence="3" key="1">
    <citation type="journal article" date="2023" name="Plant J.">
        <title>Genome sequences and population genomics provide insights into the demographic history, inbreeding, and mutation load of two 'living fossil' tree species of Dipteronia.</title>
        <authorList>
            <person name="Feng Y."/>
            <person name="Comes H.P."/>
            <person name="Chen J."/>
            <person name="Zhu S."/>
            <person name="Lu R."/>
            <person name="Zhang X."/>
            <person name="Li P."/>
            <person name="Qiu J."/>
            <person name="Olsen K.M."/>
            <person name="Qiu Y."/>
        </authorList>
    </citation>
    <scope>NUCLEOTIDE SEQUENCE</scope>
    <source>
        <strain evidence="3">KIB01</strain>
    </source>
</reference>
<name>A0AAD9U1J1_9ROSI</name>
<dbReference type="PANTHER" id="PTHR31973:SF195">
    <property type="entry name" value="MUDR FAMILY TRANSPOSASE"/>
    <property type="match status" value="1"/>
</dbReference>
<evidence type="ECO:0000313" key="4">
    <source>
        <dbReference type="Proteomes" id="UP001280121"/>
    </source>
</evidence>
<dbReference type="Pfam" id="PF10551">
    <property type="entry name" value="MULE"/>
    <property type="match status" value="1"/>
</dbReference>
<sequence>MVSPIKLIDNPRSLAGTPNYKSVNSSNNPLASHTSPKFTSPGNDQATPTSITKLAVVDNNDSSESIDTSGRSDSSKTSVTKDESGDDNSGQVATEDGIEERVVSGTRSGQYQGLIFTQLKSFDQWMCLKNQPTKAWKSNREAYWYVKSFVNEHTCDRNDNYNIEFKHVSACVIEDLFASKFSYLGCNIRLKGIVSEMREQHDIHISYNKRYRSKEHDLTLNQVFGDPWKSFQRLTTYFFILKQLKPETVTKIKTALKNLFKYGFMAIGATIDGFNSVTRPIICIDAIHLKARTMGDLLVAVCKDGNEMIYPFSFRFANSKCIESWTRFLKKFHKLIQYPDCVMLVLDRYNGIFNEMEAIFPDAAHGIYAYHLA</sequence>
<dbReference type="EMBL" id="JANJYI010000006">
    <property type="protein sequence ID" value="KAK2645943.1"/>
    <property type="molecule type" value="Genomic_DNA"/>
</dbReference>